<accession>S7MDF6</accession>
<reference evidence="2 3" key="1">
    <citation type="journal article" date="2013" name="Nat. Commun.">
        <title>Genome analysis reveals insights into physiology and longevity of the Brandt's bat Myotis brandtii.</title>
        <authorList>
            <person name="Seim I."/>
            <person name="Fang X."/>
            <person name="Xiong Z."/>
            <person name="Lobanov A.V."/>
            <person name="Huang Z."/>
            <person name="Ma S."/>
            <person name="Feng Y."/>
            <person name="Turanov A.A."/>
            <person name="Zhu Y."/>
            <person name="Lenz T.L."/>
            <person name="Gerashchenko M.V."/>
            <person name="Fan D."/>
            <person name="Hee Yim S."/>
            <person name="Yao X."/>
            <person name="Jordan D."/>
            <person name="Xiong Y."/>
            <person name="Ma Y."/>
            <person name="Lyapunov A.N."/>
            <person name="Chen G."/>
            <person name="Kulakova O.I."/>
            <person name="Sun Y."/>
            <person name="Lee S.G."/>
            <person name="Bronson R.T."/>
            <person name="Moskalev A.A."/>
            <person name="Sunyaev S.R."/>
            <person name="Zhang G."/>
            <person name="Krogh A."/>
            <person name="Wang J."/>
            <person name="Gladyshev V.N."/>
        </authorList>
    </citation>
    <scope>NUCLEOTIDE SEQUENCE [LARGE SCALE GENOMIC DNA]</scope>
</reference>
<dbReference type="InterPro" id="IPR023260">
    <property type="entry name" value="Cys/Ser-rich_nuc_prot"/>
</dbReference>
<keyword evidence="3" id="KW-1185">Reference proteome</keyword>
<evidence type="ECO:0000256" key="1">
    <source>
        <dbReference type="SAM" id="MobiDB-lite"/>
    </source>
</evidence>
<proteinExistence type="predicted"/>
<dbReference type="GO" id="GO:0005634">
    <property type="term" value="C:nucleus"/>
    <property type="evidence" value="ECO:0007669"/>
    <property type="project" value="TreeGrafter"/>
</dbReference>
<sequence>MKAQWQGPRQRRLGVIRQAGEQLEASSPGLREGTCDSATAMSGILRGKCEEIDRSYSSVQESDDEVFSCDSADSVDSVNPSTSNHSLKVTNHKLKYDEVAIGTCDSAAAMSGILKRKFEEVDGSSPCSSVRESDDEVSSSESADSGDSVNPSTSNHFPHTEIDKIIWNMSVGYLSRKCHAVLSFL</sequence>
<evidence type="ECO:0000313" key="3">
    <source>
        <dbReference type="Proteomes" id="UP000052978"/>
    </source>
</evidence>
<dbReference type="GO" id="GO:0000981">
    <property type="term" value="F:DNA-binding transcription factor activity, RNA polymerase II-specific"/>
    <property type="evidence" value="ECO:0007669"/>
    <property type="project" value="TreeGrafter"/>
</dbReference>
<dbReference type="PANTHER" id="PTHR13580">
    <property type="entry name" value="TGF-BETA INDUCED APOPTOSIS PROTEIN"/>
    <property type="match status" value="1"/>
</dbReference>
<dbReference type="EMBL" id="KE161207">
    <property type="protein sequence ID" value="EPQ02254.1"/>
    <property type="molecule type" value="Genomic_DNA"/>
</dbReference>
<feature type="compositionally biased region" description="Low complexity" evidence="1">
    <location>
        <begin position="139"/>
        <end position="149"/>
    </location>
</feature>
<dbReference type="AlphaFoldDB" id="S7MDF6"/>
<name>S7MDF6_MYOBR</name>
<gene>
    <name evidence="2" type="ORF">D623_10034898</name>
</gene>
<organism evidence="2 3">
    <name type="scientific">Myotis brandtii</name>
    <name type="common">Brandt's bat</name>
    <dbReference type="NCBI Taxonomy" id="109478"/>
    <lineage>
        <taxon>Eukaryota</taxon>
        <taxon>Metazoa</taxon>
        <taxon>Chordata</taxon>
        <taxon>Craniata</taxon>
        <taxon>Vertebrata</taxon>
        <taxon>Euteleostomi</taxon>
        <taxon>Mammalia</taxon>
        <taxon>Eutheria</taxon>
        <taxon>Laurasiatheria</taxon>
        <taxon>Chiroptera</taxon>
        <taxon>Yangochiroptera</taxon>
        <taxon>Vespertilionidae</taxon>
        <taxon>Myotis</taxon>
    </lineage>
</organism>
<evidence type="ECO:0000313" key="2">
    <source>
        <dbReference type="EMBL" id="EPQ02254.1"/>
    </source>
</evidence>
<dbReference type="GO" id="GO:0043565">
    <property type="term" value="F:sequence-specific DNA binding"/>
    <property type="evidence" value="ECO:0007669"/>
    <property type="project" value="TreeGrafter"/>
</dbReference>
<dbReference type="Proteomes" id="UP000052978">
    <property type="component" value="Unassembled WGS sequence"/>
</dbReference>
<feature type="region of interest" description="Disordered" evidence="1">
    <location>
        <begin position="123"/>
        <end position="156"/>
    </location>
</feature>
<dbReference type="PANTHER" id="PTHR13580:SF13">
    <property type="entry name" value="CYSTEINE_SERINE-RICH NUCLEAR PROTEIN 3"/>
    <property type="match status" value="1"/>
</dbReference>
<protein>
    <submittedName>
        <fullName evidence="2">Cysteine/serine-rich nuclear protein 3</fullName>
    </submittedName>
</protein>